<dbReference type="EMBL" id="JAUSVR010000004">
    <property type="protein sequence ID" value="MDQ0510748.1"/>
    <property type="molecule type" value="Genomic_DNA"/>
</dbReference>
<accession>A0ABU0LQ79</accession>
<dbReference type="InterPro" id="IPR009216">
    <property type="entry name" value="Virulence_factor_SrfB"/>
</dbReference>
<dbReference type="Proteomes" id="UP001235094">
    <property type="component" value="Unassembled WGS sequence"/>
</dbReference>
<organism evidence="2 3">
    <name type="scientific">Ancylobacter amanitiformis</name>
    <dbReference type="NCBI Taxonomy" id="217069"/>
    <lineage>
        <taxon>Bacteria</taxon>
        <taxon>Pseudomonadati</taxon>
        <taxon>Pseudomonadota</taxon>
        <taxon>Alphaproteobacteria</taxon>
        <taxon>Hyphomicrobiales</taxon>
        <taxon>Xanthobacteraceae</taxon>
        <taxon>Ancylobacter</taxon>
    </lineage>
</organism>
<dbReference type="Pfam" id="PF07520">
    <property type="entry name" value="SrfB"/>
    <property type="match status" value="1"/>
</dbReference>
<evidence type="ECO:0008006" key="4">
    <source>
        <dbReference type="Google" id="ProtNLM"/>
    </source>
</evidence>
<dbReference type="RefSeq" id="WP_306889470.1">
    <property type="nucleotide sequence ID" value="NZ_JAUSVR010000004.1"/>
</dbReference>
<name>A0ABU0LQ79_9HYPH</name>
<comment type="caution">
    <text evidence="2">The sequence shown here is derived from an EMBL/GenBank/DDBJ whole genome shotgun (WGS) entry which is preliminary data.</text>
</comment>
<dbReference type="InterPro" id="IPR043129">
    <property type="entry name" value="ATPase_NBD"/>
</dbReference>
<evidence type="ECO:0000256" key="1">
    <source>
        <dbReference type="SAM" id="MobiDB-lite"/>
    </source>
</evidence>
<evidence type="ECO:0000313" key="3">
    <source>
        <dbReference type="Proteomes" id="UP001235094"/>
    </source>
</evidence>
<feature type="region of interest" description="Disordered" evidence="1">
    <location>
        <begin position="63"/>
        <end position="87"/>
    </location>
</feature>
<protein>
    <recommendedName>
        <fullName evidence="4">Virulence factor SrfB</fullName>
    </recommendedName>
</protein>
<dbReference type="PIRSF" id="PIRSF034585">
    <property type="entry name" value="SrfB"/>
    <property type="match status" value="1"/>
</dbReference>
<reference evidence="2 3" key="1">
    <citation type="submission" date="2023-07" db="EMBL/GenBank/DDBJ databases">
        <title>Genomic Encyclopedia of Type Strains, Phase IV (KMG-IV): sequencing the most valuable type-strain genomes for metagenomic binning, comparative biology and taxonomic classification.</title>
        <authorList>
            <person name="Goeker M."/>
        </authorList>
    </citation>
    <scope>NUCLEOTIDE SEQUENCE [LARGE SCALE GENOMIC DNA]</scope>
    <source>
        <strain evidence="2 3">DSM 15561</strain>
    </source>
</reference>
<feature type="compositionally biased region" description="Basic and acidic residues" evidence="1">
    <location>
        <begin position="68"/>
        <end position="83"/>
    </location>
</feature>
<keyword evidence="3" id="KW-1185">Reference proteome</keyword>
<gene>
    <name evidence="2" type="ORF">QOZ99_001636</name>
</gene>
<proteinExistence type="predicted"/>
<dbReference type="SUPFAM" id="SSF53067">
    <property type="entry name" value="Actin-like ATPase domain"/>
    <property type="match status" value="1"/>
</dbReference>
<evidence type="ECO:0000313" key="2">
    <source>
        <dbReference type="EMBL" id="MDQ0510748.1"/>
    </source>
</evidence>
<sequence length="1042" mass="117951">MALKLAITRDDLVLVPNTGVQFVTYPFDVNDLDRFDRKFIERPHESGKTTDESEPLDSWRLLQGWNDDNPKEAAEHQPDERDNSYSISNERALEPFLNKWVPVPYLRIHKAMAGTRREKYDDGPTNWVRVRVVEAARRTEPGGPSHIAVFAFDTSVDEDIPLAENETATRPYVPYTEPRVSDVENPRTFGFVSEMAKLDRFLSDLQLDPGTGDETDYQRWVVNWLEKLFIELKAFSVAPRRLKPGDFPHHLEHAARWIGLLDLLARVVVPAKVRFADTLSARPRFQPVNVDLILDVGNSRTCGILIEDLHNQDRLGIDGCKTLELRDLSEPEKVYSEPFESHVEFAQAWFGPDDLSRDSGRQRAFFWPSLVRVGPEATRLRNQGGGNESLCGMSSPKRYLWDVAAANQAWRFPASDYVDGTMPPIGLKIRQYLNSNGDVLTQVRKESKLFQTLHPTQSVGGLTKWSAQLTCSRSSVYTFMLAEVIWQAFVMINNPEMRAKRSQSEVPRRLNRIIITLPTAVPTREQRIMRARAQSAVNLLWDVMGWTANQPRGTTPPVVQVSWDEASCVQLVWLYGEVVKKFGGNIDGYFSLKGKPRLPFTADGPPRPDARPANSLRVASIDVGGGTTDLMITTYFHHDNMAIDPVQTFRESFRIAGDDVTLTVIERAVIPAFTAYLTSRGVRQAREILRHLFGGNWANITVQETSLRRQFVLQVFLPVALKLMAAYEAAPPHEYRTVTVKTLGELVPEVQAVPAEIRAYLTQAFAQHGLQDLALEDIPIALDFNALRLAVQETLRNVLDNLAEAIHHFDCDMVLMSGRPSKLPAVMEMVVDRLPVTPDRILAMHEYRPGTWYPFKAGDGMRIGDPKTATVVGGMLCALSERQLPNFMVYTKNLQMRTTAKYIGYLEGNNKLKDESVLFAETDETVRSRTRTNPTLRYYSEMALGFRQLPFERWIASPLYRLHEDKRGKELSKPVLVTLARAEFVDEDNPDQLLERESAKEELRIEEASDNQQANVASAMFLTLRTMDSAGSYWLDSGVVTV</sequence>